<evidence type="ECO:0000313" key="2">
    <source>
        <dbReference type="EMBL" id="QHN80050.1"/>
    </source>
</evidence>
<accession>A0A6B9VED8</accession>
<name>A0A6B9VED8_ARAHY</name>
<gene>
    <name evidence="2" type="ORF">DS421_19g675100</name>
</gene>
<dbReference type="Proteomes" id="UP000464620">
    <property type="component" value="Chromosome B09"/>
</dbReference>
<evidence type="ECO:0000313" key="3">
    <source>
        <dbReference type="Proteomes" id="UP000464620"/>
    </source>
</evidence>
<dbReference type="EMBL" id="CP031001">
    <property type="protein sequence ID" value="QHN80050.1"/>
    <property type="molecule type" value="Genomic_DNA"/>
</dbReference>
<organism evidence="2 3">
    <name type="scientific">Arachis hypogaea</name>
    <name type="common">Peanut</name>
    <dbReference type="NCBI Taxonomy" id="3818"/>
    <lineage>
        <taxon>Eukaryota</taxon>
        <taxon>Viridiplantae</taxon>
        <taxon>Streptophyta</taxon>
        <taxon>Embryophyta</taxon>
        <taxon>Tracheophyta</taxon>
        <taxon>Spermatophyta</taxon>
        <taxon>Magnoliopsida</taxon>
        <taxon>eudicotyledons</taxon>
        <taxon>Gunneridae</taxon>
        <taxon>Pentapetalae</taxon>
        <taxon>rosids</taxon>
        <taxon>fabids</taxon>
        <taxon>Fabales</taxon>
        <taxon>Fabaceae</taxon>
        <taxon>Papilionoideae</taxon>
        <taxon>50 kb inversion clade</taxon>
        <taxon>dalbergioids sensu lato</taxon>
        <taxon>Dalbergieae</taxon>
        <taxon>Pterocarpus clade</taxon>
        <taxon>Arachis</taxon>
    </lineage>
</organism>
<evidence type="ECO:0000256" key="1">
    <source>
        <dbReference type="SAM" id="MobiDB-lite"/>
    </source>
</evidence>
<feature type="region of interest" description="Disordered" evidence="1">
    <location>
        <begin position="1"/>
        <end position="83"/>
    </location>
</feature>
<dbReference type="AlphaFoldDB" id="A0A6B9VED8"/>
<proteinExistence type="predicted"/>
<reference evidence="2 3" key="1">
    <citation type="submission" date="2020-01" db="EMBL/GenBank/DDBJ databases">
        <title>Genome sequence of Arachis hypogaea, cultivar Shitouqi.</title>
        <authorList>
            <person name="Zhuang W."/>
            <person name="Chen H."/>
            <person name="Varshney R."/>
            <person name="Wang D."/>
            <person name="Ming R."/>
        </authorList>
    </citation>
    <scope>NUCLEOTIDE SEQUENCE [LARGE SCALE GENOMIC DNA]</scope>
    <source>
        <tissue evidence="2">Young leaf</tissue>
    </source>
</reference>
<protein>
    <submittedName>
        <fullName evidence="2">Uncharacterized protein</fullName>
    </submittedName>
</protein>
<sequence>MRLRKGFRLRPPQNLQQRNSRELRQPQPVELPLRRPRKRWTRPERCRSCRNRAGGSPSGVVLDGPIRVGNNLPQEDAPPQVQGNGARIGYGILHPLLRWTRGWEVPMVKHINSKGSRSSL</sequence>